<name>A0AAJ0CXC9_9HYPO</name>
<evidence type="ECO:0008006" key="4">
    <source>
        <dbReference type="Google" id="ProtNLM"/>
    </source>
</evidence>
<protein>
    <recommendedName>
        <fullName evidence="4">Thaumatin-like protein</fullName>
    </recommendedName>
</protein>
<dbReference type="AlphaFoldDB" id="A0AAJ0CXC9"/>
<dbReference type="SUPFAM" id="SSF49870">
    <property type="entry name" value="Osmotin, thaumatin-like protein"/>
    <property type="match status" value="1"/>
</dbReference>
<keyword evidence="1" id="KW-0732">Signal</keyword>
<dbReference type="EMBL" id="JASWJB010000034">
    <property type="protein sequence ID" value="KAK2608680.1"/>
    <property type="molecule type" value="Genomic_DNA"/>
</dbReference>
<evidence type="ECO:0000313" key="2">
    <source>
        <dbReference type="EMBL" id="KAK2608680.1"/>
    </source>
</evidence>
<keyword evidence="3" id="KW-1185">Reference proteome</keyword>
<dbReference type="InterPro" id="IPR037176">
    <property type="entry name" value="Osmotin/thaumatin-like_sf"/>
</dbReference>
<comment type="caution">
    <text evidence="2">The sequence shown here is derived from an EMBL/GenBank/DDBJ whole genome shotgun (WGS) entry which is preliminary data.</text>
</comment>
<sequence>MSLKTILSLLSLAAIPLAAAVPAPSSNAGAEVDSPEVSIRRKLPLGTAIGGALDLPPTPTEAPSPELVAQAVSRLTITMENKNGGDVSTVHVRAANAPPPVSGNTSPGRMKDGQKSVFVVKAGWSGNIAVSNAQYKPVTGDESLIEGSFVNQFGRHQGDLDVSYVNGFSVPLVCYCNQNKLIVGCNKNLFELGRCPNPNGQGSCKNPHRSGPNSAAPFFKPCHGKGGAYTYPGDNDANQLNARCPQEQYTCCIGRNCPKSPK</sequence>
<reference evidence="2" key="1">
    <citation type="submission" date="2023-06" db="EMBL/GenBank/DDBJ databases">
        <title>Conoideocrella luteorostrata (Hypocreales: Clavicipitaceae), a potential biocontrol fungus for elongate hemlock scale in United States Christmas tree production areas.</title>
        <authorList>
            <person name="Barrett H."/>
            <person name="Lovett B."/>
            <person name="Macias A.M."/>
            <person name="Stajich J.E."/>
            <person name="Kasson M.T."/>
        </authorList>
    </citation>
    <scope>NUCLEOTIDE SEQUENCE</scope>
    <source>
        <strain evidence="2">ARSEF 14590</strain>
    </source>
</reference>
<organism evidence="2 3">
    <name type="scientific">Conoideocrella luteorostrata</name>
    <dbReference type="NCBI Taxonomy" id="1105319"/>
    <lineage>
        <taxon>Eukaryota</taxon>
        <taxon>Fungi</taxon>
        <taxon>Dikarya</taxon>
        <taxon>Ascomycota</taxon>
        <taxon>Pezizomycotina</taxon>
        <taxon>Sordariomycetes</taxon>
        <taxon>Hypocreomycetidae</taxon>
        <taxon>Hypocreales</taxon>
        <taxon>Clavicipitaceae</taxon>
        <taxon>Conoideocrella</taxon>
    </lineage>
</organism>
<proteinExistence type="predicted"/>
<evidence type="ECO:0000313" key="3">
    <source>
        <dbReference type="Proteomes" id="UP001251528"/>
    </source>
</evidence>
<feature type="signal peptide" evidence="1">
    <location>
        <begin position="1"/>
        <end position="20"/>
    </location>
</feature>
<gene>
    <name evidence="2" type="ORF">QQS21_002791</name>
</gene>
<evidence type="ECO:0000256" key="1">
    <source>
        <dbReference type="SAM" id="SignalP"/>
    </source>
</evidence>
<accession>A0AAJ0CXC9</accession>
<feature type="chain" id="PRO_5042539018" description="Thaumatin-like protein" evidence="1">
    <location>
        <begin position="21"/>
        <end position="262"/>
    </location>
</feature>
<dbReference type="Proteomes" id="UP001251528">
    <property type="component" value="Unassembled WGS sequence"/>
</dbReference>